<evidence type="ECO:0000313" key="1">
    <source>
        <dbReference type="EMBL" id="PJB87573.1"/>
    </source>
</evidence>
<comment type="caution">
    <text evidence="1">The sequence shown here is derived from an EMBL/GenBank/DDBJ whole genome shotgun (WGS) entry which is preliminary data.</text>
</comment>
<name>A0A2M8DAX7_9BACT</name>
<dbReference type="Pfam" id="PF04229">
    <property type="entry name" value="GrpB"/>
    <property type="match status" value="1"/>
</dbReference>
<evidence type="ECO:0000313" key="2">
    <source>
        <dbReference type="Proteomes" id="UP000229706"/>
    </source>
</evidence>
<dbReference type="AlphaFoldDB" id="A0A2M8DAX7"/>
<protein>
    <recommendedName>
        <fullName evidence="3">GrpB family protein</fullName>
    </recommendedName>
</protein>
<evidence type="ECO:0008006" key="3">
    <source>
        <dbReference type="Google" id="ProtNLM"/>
    </source>
</evidence>
<dbReference type="PANTHER" id="PTHR34822">
    <property type="entry name" value="GRPB DOMAIN PROTEIN (AFU_ORTHOLOGUE AFUA_1G01530)"/>
    <property type="match status" value="1"/>
</dbReference>
<gene>
    <name evidence="1" type="ORF">CO083_06360</name>
</gene>
<organism evidence="1 2">
    <name type="scientific">Candidatus Roizmanbacteria bacterium CG_4_9_14_0_8_um_filter_34_12</name>
    <dbReference type="NCBI Taxonomy" id="1974840"/>
    <lineage>
        <taxon>Bacteria</taxon>
        <taxon>Candidatus Roizmaniibacteriota</taxon>
    </lineage>
</organism>
<dbReference type="PANTHER" id="PTHR34822:SF1">
    <property type="entry name" value="GRPB FAMILY PROTEIN"/>
    <property type="match status" value="1"/>
</dbReference>
<proteinExistence type="predicted"/>
<dbReference type="EMBL" id="PFTH01000230">
    <property type="protein sequence ID" value="PJB87573.1"/>
    <property type="molecule type" value="Genomic_DNA"/>
</dbReference>
<reference evidence="2" key="1">
    <citation type="submission" date="2017-09" db="EMBL/GenBank/DDBJ databases">
        <title>Depth-based differentiation of microbial function through sediment-hosted aquifers and enrichment of novel symbionts in the deep terrestrial subsurface.</title>
        <authorList>
            <person name="Probst A.J."/>
            <person name="Ladd B."/>
            <person name="Jarett J.K."/>
            <person name="Geller-Mcgrath D.E."/>
            <person name="Sieber C.M.K."/>
            <person name="Emerson J.B."/>
            <person name="Anantharaman K."/>
            <person name="Thomas B.C."/>
            <person name="Malmstrom R."/>
            <person name="Stieglmeier M."/>
            <person name="Klingl A."/>
            <person name="Woyke T."/>
            <person name="Ryan C.M."/>
            <person name="Banfield J.F."/>
        </authorList>
    </citation>
    <scope>NUCLEOTIDE SEQUENCE [LARGE SCALE GENOMIC DNA]</scope>
</reference>
<dbReference type="InterPro" id="IPR043519">
    <property type="entry name" value="NT_sf"/>
</dbReference>
<sequence>MSVTLHLYNKDFPLLFEKEKLRITSVLKNIDIHHVGSSAVSGLFGKNIVDILIGLENFEKEVEEIASKIIQLGYKYRFNVKEKKWAYLKNKTTSSKCYFHIHLVQKNSKDYQDWFLFRDYLRKYQKERNKYAKLKPIWLKKSKGIGLVYAGLKTKYVQSVLEKARKDG</sequence>
<dbReference type="Gene3D" id="3.30.460.10">
    <property type="entry name" value="Beta Polymerase, domain 2"/>
    <property type="match status" value="1"/>
</dbReference>
<dbReference type="SUPFAM" id="SSF81301">
    <property type="entry name" value="Nucleotidyltransferase"/>
    <property type="match status" value="1"/>
</dbReference>
<dbReference type="Proteomes" id="UP000229706">
    <property type="component" value="Unassembled WGS sequence"/>
</dbReference>
<accession>A0A2M8DAX7</accession>
<dbReference type="InterPro" id="IPR007344">
    <property type="entry name" value="GrpB/CoaE"/>
</dbReference>